<sequence length="85" mass="9768">MTTRDPRWTDEDRDWMLALAVYRSWLCPKCGGLLEECTSHADTGPTFQVSKIRCRRTDALITEQEANTLPNPEALLWAWAAQARM</sequence>
<proteinExistence type="predicted"/>
<accession>A0A919NCF3</accession>
<evidence type="ECO:0000313" key="2">
    <source>
        <dbReference type="Proteomes" id="UP000629619"/>
    </source>
</evidence>
<name>A0A919NCF3_9ACTN</name>
<gene>
    <name evidence="1" type="ORF">Asi03nite_61900</name>
</gene>
<protein>
    <submittedName>
        <fullName evidence="1">Uncharacterized protein</fullName>
    </submittedName>
</protein>
<reference evidence="1" key="1">
    <citation type="submission" date="2021-01" db="EMBL/GenBank/DDBJ databases">
        <title>Whole genome shotgun sequence of Actinoplanes siamensis NBRC 109076.</title>
        <authorList>
            <person name="Komaki H."/>
            <person name="Tamura T."/>
        </authorList>
    </citation>
    <scope>NUCLEOTIDE SEQUENCE</scope>
    <source>
        <strain evidence="1">NBRC 109076</strain>
    </source>
</reference>
<dbReference type="RefSeq" id="WP_203684002.1">
    <property type="nucleotide sequence ID" value="NZ_BOMW01000066.1"/>
</dbReference>
<dbReference type="EMBL" id="BOMW01000066">
    <property type="protein sequence ID" value="GIF08652.1"/>
    <property type="molecule type" value="Genomic_DNA"/>
</dbReference>
<evidence type="ECO:0000313" key="1">
    <source>
        <dbReference type="EMBL" id="GIF08652.1"/>
    </source>
</evidence>
<dbReference type="AlphaFoldDB" id="A0A919NCF3"/>
<comment type="caution">
    <text evidence="1">The sequence shown here is derived from an EMBL/GenBank/DDBJ whole genome shotgun (WGS) entry which is preliminary data.</text>
</comment>
<organism evidence="1 2">
    <name type="scientific">Actinoplanes siamensis</name>
    <dbReference type="NCBI Taxonomy" id="1223317"/>
    <lineage>
        <taxon>Bacteria</taxon>
        <taxon>Bacillati</taxon>
        <taxon>Actinomycetota</taxon>
        <taxon>Actinomycetes</taxon>
        <taxon>Micromonosporales</taxon>
        <taxon>Micromonosporaceae</taxon>
        <taxon>Actinoplanes</taxon>
    </lineage>
</organism>
<dbReference type="Proteomes" id="UP000629619">
    <property type="component" value="Unassembled WGS sequence"/>
</dbReference>
<keyword evidence="2" id="KW-1185">Reference proteome</keyword>